<evidence type="ECO:0000256" key="8">
    <source>
        <dbReference type="ARBA" id="ARBA00023170"/>
    </source>
</evidence>
<comment type="similarity">
    <text evidence="10">Belongs to the insect chemoreceptor superfamily. Heteromeric odorant receptor channel (TC 1.A.69) family.</text>
</comment>
<comment type="caution">
    <text evidence="11">The sequence shown here is derived from an EMBL/GenBank/DDBJ whole genome shotgun (WGS) entry which is preliminary data.</text>
</comment>
<dbReference type="GO" id="GO:0004984">
    <property type="term" value="F:olfactory receptor activity"/>
    <property type="evidence" value="ECO:0007669"/>
    <property type="project" value="InterPro"/>
</dbReference>
<dbReference type="PANTHER" id="PTHR21137">
    <property type="entry name" value="ODORANT RECEPTOR"/>
    <property type="match status" value="1"/>
</dbReference>
<evidence type="ECO:0000313" key="12">
    <source>
        <dbReference type="Proteomes" id="UP001168821"/>
    </source>
</evidence>
<dbReference type="EMBL" id="JALNTZ010000009">
    <property type="protein sequence ID" value="KAJ3641864.1"/>
    <property type="molecule type" value="Genomic_DNA"/>
</dbReference>
<keyword evidence="12" id="KW-1185">Reference proteome</keyword>
<feature type="transmembrane region" description="Helical" evidence="10">
    <location>
        <begin position="258"/>
        <end position="281"/>
    </location>
</feature>
<dbReference type="GO" id="GO:0005549">
    <property type="term" value="F:odorant binding"/>
    <property type="evidence" value="ECO:0007669"/>
    <property type="project" value="InterPro"/>
</dbReference>
<keyword evidence="8 10" id="KW-0675">Receptor</keyword>
<dbReference type="Proteomes" id="UP001168821">
    <property type="component" value="Unassembled WGS sequence"/>
</dbReference>
<feature type="transmembrane region" description="Helical" evidence="10">
    <location>
        <begin position="293"/>
        <end position="312"/>
    </location>
</feature>
<evidence type="ECO:0000256" key="7">
    <source>
        <dbReference type="ARBA" id="ARBA00023136"/>
    </source>
</evidence>
<evidence type="ECO:0000256" key="10">
    <source>
        <dbReference type="RuleBase" id="RU351113"/>
    </source>
</evidence>
<accession>A0AA38HVC3</accession>
<keyword evidence="6 10" id="KW-1133">Transmembrane helix</keyword>
<evidence type="ECO:0000256" key="9">
    <source>
        <dbReference type="ARBA" id="ARBA00023224"/>
    </source>
</evidence>
<keyword evidence="9 10" id="KW-0807">Transducer</keyword>
<organism evidence="11 12">
    <name type="scientific">Zophobas morio</name>
    <dbReference type="NCBI Taxonomy" id="2755281"/>
    <lineage>
        <taxon>Eukaryota</taxon>
        <taxon>Metazoa</taxon>
        <taxon>Ecdysozoa</taxon>
        <taxon>Arthropoda</taxon>
        <taxon>Hexapoda</taxon>
        <taxon>Insecta</taxon>
        <taxon>Pterygota</taxon>
        <taxon>Neoptera</taxon>
        <taxon>Endopterygota</taxon>
        <taxon>Coleoptera</taxon>
        <taxon>Polyphaga</taxon>
        <taxon>Cucujiformia</taxon>
        <taxon>Tenebrionidae</taxon>
        <taxon>Zophobas</taxon>
    </lineage>
</organism>
<evidence type="ECO:0000256" key="3">
    <source>
        <dbReference type="ARBA" id="ARBA00022606"/>
    </source>
</evidence>
<feature type="transmembrane region" description="Helical" evidence="10">
    <location>
        <begin position="34"/>
        <end position="53"/>
    </location>
</feature>
<proteinExistence type="inferred from homology"/>
<dbReference type="InterPro" id="IPR004117">
    <property type="entry name" value="7tm6_olfct_rcpt"/>
</dbReference>
<keyword evidence="2" id="KW-1003">Cell membrane</keyword>
<feature type="transmembrane region" description="Helical" evidence="10">
    <location>
        <begin position="65"/>
        <end position="84"/>
    </location>
</feature>
<keyword evidence="7 10" id="KW-0472">Membrane</keyword>
<feature type="transmembrane region" description="Helical" evidence="10">
    <location>
        <begin position="119"/>
        <end position="138"/>
    </location>
</feature>
<name>A0AA38HVC3_9CUCU</name>
<dbReference type="GO" id="GO:0005886">
    <property type="term" value="C:plasma membrane"/>
    <property type="evidence" value="ECO:0007669"/>
    <property type="project" value="UniProtKB-SubCell"/>
</dbReference>
<keyword evidence="4 10" id="KW-0812">Transmembrane</keyword>
<evidence type="ECO:0000256" key="1">
    <source>
        <dbReference type="ARBA" id="ARBA00004651"/>
    </source>
</evidence>
<reference evidence="11" key="1">
    <citation type="journal article" date="2023" name="G3 (Bethesda)">
        <title>Whole genome assemblies of Zophobas morio and Tenebrio molitor.</title>
        <authorList>
            <person name="Kaur S."/>
            <person name="Stinson S.A."/>
            <person name="diCenzo G.C."/>
        </authorList>
    </citation>
    <scope>NUCLEOTIDE SEQUENCE</scope>
    <source>
        <strain evidence="11">QUZm001</strain>
    </source>
</reference>
<dbReference type="GO" id="GO:0007165">
    <property type="term" value="P:signal transduction"/>
    <property type="evidence" value="ECO:0007669"/>
    <property type="project" value="UniProtKB-KW"/>
</dbReference>
<feature type="transmembrane region" description="Helical" evidence="10">
    <location>
        <begin position="365"/>
        <end position="388"/>
    </location>
</feature>
<protein>
    <recommendedName>
        <fullName evidence="10">Odorant receptor</fullName>
    </recommendedName>
</protein>
<sequence>MDFELSSWPKDDNLWILRLLCIDFFQLKLIKVMVVLYIIFNVLLLLIQTYLFLSVFEIDFFAIYSPYYFAIFYIILSLGQTLLATHLNGDALRSVQLWKVQNVDEENAKQIKLEIRITTIYAIVNAVFALFAGVLYMLPSENVKKMCFPLVIIQKYAPYWKDELSLLYMAGYILIALAMVANCNQAIYTTCHFRIQIYLVKSAMKELLHVKIRNSKDVCKLLRTKEFQEDFKVKMAFVIKRISGIIKEGIKLNKQMNIYVMLFAVCACLLAMGVMLFFLLAMKLDFEFGLKEYLQIVTTAVAGLSTFATVIISGQKVEDIMEEVRYMWASLPWYVHNYENSQVYIIFLGILTKSYKIHFTEEISLNYRLGVAIARTLFSTLFAFLQLINLDRS</sequence>
<evidence type="ECO:0000256" key="4">
    <source>
        <dbReference type="ARBA" id="ARBA00022692"/>
    </source>
</evidence>
<dbReference type="PANTHER" id="PTHR21137:SF35">
    <property type="entry name" value="ODORANT RECEPTOR 19A-RELATED"/>
    <property type="match status" value="1"/>
</dbReference>
<evidence type="ECO:0000256" key="5">
    <source>
        <dbReference type="ARBA" id="ARBA00022725"/>
    </source>
</evidence>
<feature type="transmembrane region" description="Helical" evidence="10">
    <location>
        <begin position="166"/>
        <end position="188"/>
    </location>
</feature>
<evidence type="ECO:0000256" key="2">
    <source>
        <dbReference type="ARBA" id="ARBA00022475"/>
    </source>
</evidence>
<keyword evidence="5 10" id="KW-0552">Olfaction</keyword>
<gene>
    <name evidence="11" type="ORF">Zmor_028334</name>
</gene>
<evidence type="ECO:0000313" key="11">
    <source>
        <dbReference type="EMBL" id="KAJ3641864.1"/>
    </source>
</evidence>
<comment type="subcellular location">
    <subcellularLocation>
        <location evidence="1 10">Cell membrane</location>
        <topology evidence="1 10">Multi-pass membrane protein</topology>
    </subcellularLocation>
</comment>
<dbReference type="AlphaFoldDB" id="A0AA38HVC3"/>
<evidence type="ECO:0000256" key="6">
    <source>
        <dbReference type="ARBA" id="ARBA00022989"/>
    </source>
</evidence>
<keyword evidence="3 10" id="KW-0716">Sensory transduction</keyword>